<dbReference type="GO" id="GO:0005737">
    <property type="term" value="C:cytoplasm"/>
    <property type="evidence" value="ECO:0007669"/>
    <property type="project" value="TreeGrafter"/>
</dbReference>
<dbReference type="WBParaSite" id="DME_0000165001-mRNA-1">
    <property type="protein sequence ID" value="DME_0000165001-mRNA-1"/>
    <property type="gene ID" value="DME_0000165001"/>
</dbReference>
<proteinExistence type="inferred from homology"/>
<dbReference type="GO" id="GO:0042026">
    <property type="term" value="P:protein refolding"/>
    <property type="evidence" value="ECO:0007669"/>
    <property type="project" value="TreeGrafter"/>
</dbReference>
<dbReference type="PANTHER" id="PTHR45640:SF29">
    <property type="entry name" value="SHSP DOMAIN-CONTAINING PROTEIN"/>
    <property type="match status" value="1"/>
</dbReference>
<dbReference type="GO" id="GO:0005634">
    <property type="term" value="C:nucleus"/>
    <property type="evidence" value="ECO:0007669"/>
    <property type="project" value="TreeGrafter"/>
</dbReference>
<dbReference type="GO" id="GO:0051082">
    <property type="term" value="F:unfolded protein binding"/>
    <property type="evidence" value="ECO:0007669"/>
    <property type="project" value="TreeGrafter"/>
</dbReference>
<dbReference type="InterPro" id="IPR008978">
    <property type="entry name" value="HSP20-like_chaperone"/>
</dbReference>
<dbReference type="EMBL" id="UYYG01001154">
    <property type="protein sequence ID" value="VDN56037.1"/>
    <property type="molecule type" value="Genomic_DNA"/>
</dbReference>
<dbReference type="Proteomes" id="UP000038040">
    <property type="component" value="Unplaced"/>
</dbReference>
<dbReference type="CDD" id="cd06526">
    <property type="entry name" value="metazoan_ACD"/>
    <property type="match status" value="1"/>
</dbReference>
<gene>
    <name evidence="4" type="ORF">DME_LOCUS6010</name>
</gene>
<dbReference type="GO" id="GO:0009408">
    <property type="term" value="P:response to heat"/>
    <property type="evidence" value="ECO:0007669"/>
    <property type="project" value="TreeGrafter"/>
</dbReference>
<dbReference type="PANTHER" id="PTHR45640">
    <property type="entry name" value="HEAT SHOCK PROTEIN HSP-12.2-RELATED"/>
    <property type="match status" value="1"/>
</dbReference>
<reference evidence="4 6" key="2">
    <citation type="submission" date="2018-11" db="EMBL/GenBank/DDBJ databases">
        <authorList>
            <consortium name="Pathogen Informatics"/>
        </authorList>
    </citation>
    <scope>NUCLEOTIDE SEQUENCE [LARGE SCALE GENOMIC DNA]</scope>
</reference>
<dbReference type="STRING" id="318479.A0A0N4U4E6"/>
<evidence type="ECO:0000313" key="5">
    <source>
        <dbReference type="Proteomes" id="UP000038040"/>
    </source>
</evidence>
<dbReference type="GO" id="GO:0036498">
    <property type="term" value="P:IRE1-mediated unfolded protein response"/>
    <property type="evidence" value="ECO:0007669"/>
    <property type="project" value="TreeGrafter"/>
</dbReference>
<keyword evidence="6" id="KW-1185">Reference proteome</keyword>
<dbReference type="AlphaFoldDB" id="A0A0N4U4E6"/>
<dbReference type="Pfam" id="PF00011">
    <property type="entry name" value="HSP20"/>
    <property type="match status" value="1"/>
</dbReference>
<dbReference type="Gene3D" id="2.60.40.790">
    <property type="match status" value="1"/>
</dbReference>
<evidence type="ECO:0000313" key="7">
    <source>
        <dbReference type="WBParaSite" id="DME_0000165001-mRNA-1"/>
    </source>
</evidence>
<evidence type="ECO:0000256" key="1">
    <source>
        <dbReference type="PROSITE-ProRule" id="PRU00285"/>
    </source>
</evidence>
<name>A0A0N4U4E6_DRAME</name>
<sequence>MSRQFYPHFFSNRFFDDFRDRNFERHFTRPYWTDYTLKESNKFGDGVGNIIDDDEQFSITIDTSQFSPEDLKVNIVDGQLIIEGKHESKIDQYGEIERSFVRKLMLPKNVTAESVTSELTKDGMLTVQTPKKSTDASRVRTIPIFRKD</sequence>
<evidence type="ECO:0000256" key="2">
    <source>
        <dbReference type="RuleBase" id="RU003616"/>
    </source>
</evidence>
<dbReference type="Proteomes" id="UP000274756">
    <property type="component" value="Unassembled WGS sequence"/>
</dbReference>
<dbReference type="OrthoDB" id="1431247at2759"/>
<feature type="domain" description="SHSP" evidence="3">
    <location>
        <begin position="38"/>
        <end position="147"/>
    </location>
</feature>
<dbReference type="PRINTS" id="PR00299">
    <property type="entry name" value="ACRYSTALLIN"/>
</dbReference>
<dbReference type="PROSITE" id="PS01031">
    <property type="entry name" value="SHSP"/>
    <property type="match status" value="1"/>
</dbReference>
<dbReference type="InterPro" id="IPR002068">
    <property type="entry name" value="A-crystallin/Hsp20_dom"/>
</dbReference>
<dbReference type="InterPro" id="IPR001436">
    <property type="entry name" value="Alpha-crystallin/sHSP_animal"/>
</dbReference>
<evidence type="ECO:0000259" key="3">
    <source>
        <dbReference type="PROSITE" id="PS01031"/>
    </source>
</evidence>
<evidence type="ECO:0000313" key="6">
    <source>
        <dbReference type="Proteomes" id="UP000274756"/>
    </source>
</evidence>
<reference evidence="7" key="1">
    <citation type="submission" date="2017-02" db="UniProtKB">
        <authorList>
            <consortium name="WormBaseParasite"/>
        </authorList>
    </citation>
    <scope>IDENTIFICATION</scope>
</reference>
<dbReference type="SUPFAM" id="SSF49764">
    <property type="entry name" value="HSP20-like chaperones"/>
    <property type="match status" value="1"/>
</dbReference>
<organism evidence="5 7">
    <name type="scientific">Dracunculus medinensis</name>
    <name type="common">Guinea worm</name>
    <dbReference type="NCBI Taxonomy" id="318479"/>
    <lineage>
        <taxon>Eukaryota</taxon>
        <taxon>Metazoa</taxon>
        <taxon>Ecdysozoa</taxon>
        <taxon>Nematoda</taxon>
        <taxon>Chromadorea</taxon>
        <taxon>Rhabditida</taxon>
        <taxon>Spirurina</taxon>
        <taxon>Dracunculoidea</taxon>
        <taxon>Dracunculidae</taxon>
        <taxon>Dracunculus</taxon>
    </lineage>
</organism>
<protein>
    <submittedName>
        <fullName evidence="7">SHSP domain-containing protein</fullName>
    </submittedName>
</protein>
<evidence type="ECO:0000313" key="4">
    <source>
        <dbReference type="EMBL" id="VDN56037.1"/>
    </source>
</evidence>
<accession>A0A0N4U4E6</accession>
<comment type="similarity">
    <text evidence="1 2">Belongs to the small heat shock protein (HSP20) family.</text>
</comment>